<reference evidence="1" key="1">
    <citation type="submission" date="2021-06" db="EMBL/GenBank/DDBJ databases">
        <authorList>
            <person name="Kallberg Y."/>
            <person name="Tangrot J."/>
            <person name="Rosling A."/>
        </authorList>
    </citation>
    <scope>NUCLEOTIDE SEQUENCE</scope>
    <source>
        <strain evidence="1">AU212A</strain>
    </source>
</reference>
<dbReference type="Proteomes" id="UP000789860">
    <property type="component" value="Unassembled WGS sequence"/>
</dbReference>
<name>A0ACA9LZW8_9GLOM</name>
<gene>
    <name evidence="1" type="ORF">SCALOS_LOCUS5426</name>
</gene>
<dbReference type="EMBL" id="CAJVPM010008815">
    <property type="protein sequence ID" value="CAG8558437.1"/>
    <property type="molecule type" value="Genomic_DNA"/>
</dbReference>
<evidence type="ECO:0000313" key="1">
    <source>
        <dbReference type="EMBL" id="CAG8558437.1"/>
    </source>
</evidence>
<protein>
    <submittedName>
        <fullName evidence="1">5027_t:CDS:1</fullName>
    </submittedName>
</protein>
<keyword evidence="2" id="KW-1185">Reference proteome</keyword>
<evidence type="ECO:0000313" key="2">
    <source>
        <dbReference type="Proteomes" id="UP000789860"/>
    </source>
</evidence>
<proteinExistence type="predicted"/>
<organism evidence="1 2">
    <name type="scientific">Scutellospora calospora</name>
    <dbReference type="NCBI Taxonomy" id="85575"/>
    <lineage>
        <taxon>Eukaryota</taxon>
        <taxon>Fungi</taxon>
        <taxon>Fungi incertae sedis</taxon>
        <taxon>Mucoromycota</taxon>
        <taxon>Glomeromycotina</taxon>
        <taxon>Glomeromycetes</taxon>
        <taxon>Diversisporales</taxon>
        <taxon>Gigasporaceae</taxon>
        <taxon>Scutellospora</taxon>
    </lineage>
</organism>
<comment type="caution">
    <text evidence="1">The sequence shown here is derived from an EMBL/GenBank/DDBJ whole genome shotgun (WGS) entry which is preliminary data.</text>
</comment>
<sequence>MKVIKKKICTTWDPNLSKIYPWLEKSEDNNSSLRKQTFERHLTTVDHQKVTIFQNHQQTTIIQGNQAMNQYPALCQLGYLQFINHEELYFKNDPIYEIIQELVLAKNWSILIDESTSFTSKYLAIVTKYLTQNSPVLRYLGIIELDNCNAESITNNLEIFITAKSLNIKNSTHFGKSIKGALLEKAANNQQATSLLADINQEFEIATMFLAQFISSNEVLPTYGSNLLEYITNNNLKLYNALGIFDPEQLPKLDSDLANYGNEMIKILDDFYRTSKTIN</sequence>
<feature type="non-terminal residue" evidence="1">
    <location>
        <position position="279"/>
    </location>
</feature>
<accession>A0ACA9LZW8</accession>